<dbReference type="EMBL" id="GEDG01033297">
    <property type="protein sequence ID" value="JAP10334.1"/>
    <property type="molecule type" value="Transcribed_RNA"/>
</dbReference>
<name>A0A0V0GQK9_SOLCH</name>
<protein>
    <submittedName>
        <fullName evidence="1">Putative ovule protein</fullName>
    </submittedName>
</protein>
<accession>A0A0V0GQK9</accession>
<reference evidence="1" key="1">
    <citation type="submission" date="2015-12" db="EMBL/GenBank/DDBJ databases">
        <title>Gene expression during late stages of embryo sac development: a critical building block for successful pollen-pistil interactions.</title>
        <authorList>
            <person name="Liu Y."/>
            <person name="Joly V."/>
            <person name="Sabar M."/>
            <person name="Matton D.P."/>
        </authorList>
    </citation>
    <scope>NUCLEOTIDE SEQUENCE</scope>
</reference>
<dbReference type="AlphaFoldDB" id="A0A0V0GQK9"/>
<evidence type="ECO:0000313" key="1">
    <source>
        <dbReference type="EMBL" id="JAP10334.1"/>
    </source>
</evidence>
<sequence>MKTSNISRFKLMRDFKLVENEIAIERQTLIQKSTIILTINIYNQNGILVGPICDVPHPIKKERAVSSMHIIIIKR</sequence>
<organism evidence="1">
    <name type="scientific">Solanum chacoense</name>
    <name type="common">Chaco potato</name>
    <dbReference type="NCBI Taxonomy" id="4108"/>
    <lineage>
        <taxon>Eukaryota</taxon>
        <taxon>Viridiplantae</taxon>
        <taxon>Streptophyta</taxon>
        <taxon>Embryophyta</taxon>
        <taxon>Tracheophyta</taxon>
        <taxon>Spermatophyta</taxon>
        <taxon>Magnoliopsida</taxon>
        <taxon>eudicotyledons</taxon>
        <taxon>Gunneridae</taxon>
        <taxon>Pentapetalae</taxon>
        <taxon>asterids</taxon>
        <taxon>lamiids</taxon>
        <taxon>Solanales</taxon>
        <taxon>Solanaceae</taxon>
        <taxon>Solanoideae</taxon>
        <taxon>Solaneae</taxon>
        <taxon>Solanum</taxon>
    </lineage>
</organism>
<proteinExistence type="predicted"/>